<reference evidence="1 2" key="1">
    <citation type="journal article" date="2014" name="PLoS Genet.">
        <title>The Genome of Spironucleus salmonicida Highlights a Fish Pathogen Adapted to Fluctuating Environments.</title>
        <authorList>
            <person name="Xu F."/>
            <person name="Jerlstrom-Hultqvist J."/>
            <person name="Einarsson E."/>
            <person name="Astvaldsson A."/>
            <person name="Svard S.G."/>
            <person name="Andersson J.O."/>
        </authorList>
    </citation>
    <scope>NUCLEOTIDE SEQUENCE [LARGE SCALE GENOMIC DNA]</scope>
    <source>
        <strain evidence="1 2">ATCC 50377</strain>
    </source>
</reference>
<dbReference type="RefSeq" id="XP_067760805.1">
    <property type="nucleotide sequence ID" value="XM_067911783.1"/>
</dbReference>
<dbReference type="KEGG" id="ssao:94302029"/>
<sequence length="168" mass="19827">MIIVLNNHINYIQLKMNGLIKSTLNQSFQEQKRHRVDLEFNNIMCEYSKKQNQSKRKIDVCNNYTKNLVSNDIRIQNDIPSLQVSVTYFQAQQVYKQRKSRKIRKNISLLDVSIGQTQKYDMPSCYSEESSVHDFEITKQTLTLQDIISETQNQVNARPTKFTRGFRK</sequence>
<proteinExistence type="predicted"/>
<dbReference type="AlphaFoldDB" id="A0A9P8RUS4"/>
<accession>A0A9P8RUS4</accession>
<evidence type="ECO:0000313" key="1">
    <source>
        <dbReference type="EMBL" id="KAH0570032.1"/>
    </source>
</evidence>
<name>A0A9P8RUS4_9EUKA</name>
<dbReference type="Proteomes" id="UP000018208">
    <property type="component" value="Unassembled WGS sequence"/>
</dbReference>
<dbReference type="EMBL" id="AUWU02000008">
    <property type="protein sequence ID" value="KAH0570032.1"/>
    <property type="molecule type" value="Genomic_DNA"/>
</dbReference>
<dbReference type="GeneID" id="94302029"/>
<comment type="caution">
    <text evidence="1">The sequence shown here is derived from an EMBL/GenBank/DDBJ whole genome shotgun (WGS) entry which is preliminary data.</text>
</comment>
<evidence type="ECO:0000313" key="2">
    <source>
        <dbReference type="Proteomes" id="UP000018208"/>
    </source>
</evidence>
<organism evidence="1 2">
    <name type="scientific">Spironucleus salmonicida</name>
    <dbReference type="NCBI Taxonomy" id="348837"/>
    <lineage>
        <taxon>Eukaryota</taxon>
        <taxon>Metamonada</taxon>
        <taxon>Diplomonadida</taxon>
        <taxon>Hexamitidae</taxon>
        <taxon>Hexamitinae</taxon>
        <taxon>Spironucleus</taxon>
    </lineage>
</organism>
<protein>
    <submittedName>
        <fullName evidence="1">Uncharacterized protein</fullName>
    </submittedName>
</protein>
<gene>
    <name evidence="1" type="ORF">SS50377_28006</name>
</gene>
<keyword evidence="2" id="KW-1185">Reference proteome</keyword>